<name>A0A1L8R7N2_9ENTE</name>
<sequence>MAMKKNIINLRKVFILLATVIMLAPIFFMTAVKVSYAQETTVKSEETKDNLSNTTLETTQKTEQPPKLTESATSSDMAEKEATEVSEEATKTTEETATKSSDTTKTKTSAELAPDVLEKLKAYLPTAEIRYQDGTLTIQLASGEQSDYAKSLIQQLAIQVPVEITAKLATTGNQSDAYKAGYQFFNDDMTAQADKNIIIPLVAKIFTGNLPLVAKLMDRAKINSVTDVQDIIDGMKNAYNRVQYPSILRPDQVYWRKSTQKYVFSDWFKIDSDYQLIGNIWNDDFRNGYLAAMVDFKTEMNKFLQHITTQAQIDQDLVANNATYRPPSTDSSGFGGNIANLIKALTELWTNYNEAPLDKNGTQVFVYTPTPGINADTQDAVSKTVRSLLVMIGLIIPTVQNKLIKQVLEDPRAIGGEAGVFLGDNDTLAGAMVIGGKSLSDILGYMGFADAINSTVANTIYLGIRDAIKSALVNALLEGEKENIKNLISGTKFTNKGWQLDQTRKKGETLALAKDVGFSLTNTYVKELRNIAIQSAIKKQKMSNTDLFTYLNTNVTAFKTEAAGKNRIMSDGGKAARELLYVIYEGEYEAITKAITDYKARPAEDPEALAASQKFYLTLPFSDEKIEVIDYQIIRKWLFEAGLARVKEGIVAADLKSHQQLDANVTKLDQTPADKLLTVADKQVFDQNTLYDWSEAQKFTNNALTPLRPTLVEIVKDAYQYGYNSETVKVNKSFEAGEVSFQKQSQAMITEEYLTNGPLAIDLNNDFEVDGFKYNQKSDQSGRIIKGQNQDEFLQGTIDGKVVPLSGVSYVDGVKKAAKEQTVTIKFQVTGVAGQEDEFQTEADAGKIIDKSEVGGKYVATLVPFTRFVTLAQNKISVAYPQIDGWEVALKAADKRFETALNDQTVIKNPTGEFDPYDKVGGNSVGYKLQNILKEQPTVAYSKLITPVISTLNLTGNDDKGYVVSGQVTTHERTVINFKRTSTGDAIAQVTPDASGQFSMQLTKDQVETVGDKKQILAIATFENKYGTLTKSAEKQAELATKIAVQMGFNPELTDKKINRSTTTLGFLPKIDFYHKVDSQGESHPLTFYVRNLQTGVQNRFDAKEGLTQLMLPLIVDGKPFVTEGDNTLVIEAFAEIDKQNVLVSDEPLIIQVTYVNESLTFDVTTTDDANTLKWTKRVIALPGTIFKRDAGNKLKIKVADKRLPEKQNKWALYATANPVNNLELTFNGQKLSSASTLILTGTDSQNEQEIEKNTIITKKTFAEDEGILLTSEKGIAIGNYASKNDTAPTVNWALVNTFTAE</sequence>
<proteinExistence type="predicted"/>
<comment type="caution">
    <text evidence="2">The sequence shown here is derived from an EMBL/GenBank/DDBJ whole genome shotgun (WGS) entry which is preliminary data.</text>
</comment>
<evidence type="ECO:0000256" key="1">
    <source>
        <dbReference type="SAM" id="MobiDB-lite"/>
    </source>
</evidence>
<accession>A0A1L8R7N2</accession>
<feature type="region of interest" description="Disordered" evidence="1">
    <location>
        <begin position="40"/>
        <end position="109"/>
    </location>
</feature>
<reference evidence="2 3" key="1">
    <citation type="submission" date="2014-12" db="EMBL/GenBank/DDBJ databases">
        <title>Draft genome sequences of 29 type strains of Enterococci.</title>
        <authorList>
            <person name="Zhong Z."/>
            <person name="Sun Z."/>
            <person name="Liu W."/>
            <person name="Zhang W."/>
            <person name="Zhang H."/>
        </authorList>
    </citation>
    <scope>NUCLEOTIDE SEQUENCE [LARGE SCALE GENOMIC DNA]</scope>
    <source>
        <strain evidence="2 3">DSM 21207</strain>
    </source>
</reference>
<organism evidence="2 3">
    <name type="scientific">Enterococcus canintestini</name>
    <dbReference type="NCBI Taxonomy" id="317010"/>
    <lineage>
        <taxon>Bacteria</taxon>
        <taxon>Bacillati</taxon>
        <taxon>Bacillota</taxon>
        <taxon>Bacilli</taxon>
        <taxon>Lactobacillales</taxon>
        <taxon>Enterococcaceae</taxon>
        <taxon>Enterococcus</taxon>
    </lineage>
</organism>
<dbReference type="EMBL" id="JXKG01000005">
    <property type="protein sequence ID" value="OJG15770.1"/>
    <property type="molecule type" value="Genomic_DNA"/>
</dbReference>
<evidence type="ECO:0000313" key="2">
    <source>
        <dbReference type="EMBL" id="OJG15770.1"/>
    </source>
</evidence>
<feature type="compositionally biased region" description="Basic and acidic residues" evidence="1">
    <location>
        <begin position="77"/>
        <end position="105"/>
    </location>
</feature>
<gene>
    <name evidence="2" type="ORF">RU96_GL002075</name>
</gene>
<protein>
    <submittedName>
        <fullName evidence="2">Uncharacterized protein</fullName>
    </submittedName>
</protein>
<evidence type="ECO:0000313" key="3">
    <source>
        <dbReference type="Proteomes" id="UP000182835"/>
    </source>
</evidence>
<feature type="compositionally biased region" description="Polar residues" evidence="1">
    <location>
        <begin position="50"/>
        <end position="63"/>
    </location>
</feature>
<dbReference type="Proteomes" id="UP000182835">
    <property type="component" value="Unassembled WGS sequence"/>
</dbReference>